<feature type="transmembrane region" description="Helical" evidence="1">
    <location>
        <begin position="67"/>
        <end position="87"/>
    </location>
</feature>
<evidence type="ECO:0000313" key="4">
    <source>
        <dbReference type="Proteomes" id="UP000444721"/>
    </source>
</evidence>
<gene>
    <name evidence="3" type="ORF">FDP41_003041</name>
</gene>
<dbReference type="VEuPathDB" id="AmoebaDB:FDP41_003041"/>
<dbReference type="RefSeq" id="XP_044562432.1">
    <property type="nucleotide sequence ID" value="XM_044706302.1"/>
</dbReference>
<evidence type="ECO:0008006" key="5">
    <source>
        <dbReference type="Google" id="ProtNLM"/>
    </source>
</evidence>
<feature type="transmembrane region" description="Helical" evidence="1">
    <location>
        <begin position="99"/>
        <end position="126"/>
    </location>
</feature>
<feature type="transmembrane region" description="Helical" evidence="1">
    <location>
        <begin position="138"/>
        <end position="160"/>
    </location>
</feature>
<name>A0A6A5BXQ7_NAEFO</name>
<dbReference type="Proteomes" id="UP000444721">
    <property type="component" value="Unassembled WGS sequence"/>
</dbReference>
<comment type="caution">
    <text evidence="3">The sequence shown here is derived from an EMBL/GenBank/DDBJ whole genome shotgun (WGS) entry which is preliminary data.</text>
</comment>
<evidence type="ECO:0000256" key="2">
    <source>
        <dbReference type="SAM" id="SignalP"/>
    </source>
</evidence>
<accession>A0A6A5BXQ7</accession>
<keyword evidence="1" id="KW-0472">Membrane</keyword>
<protein>
    <recommendedName>
        <fullName evidence="5">Transmembrane protein</fullName>
    </recommendedName>
</protein>
<organism evidence="3 4">
    <name type="scientific">Naegleria fowleri</name>
    <name type="common">Brain eating amoeba</name>
    <dbReference type="NCBI Taxonomy" id="5763"/>
    <lineage>
        <taxon>Eukaryota</taxon>
        <taxon>Discoba</taxon>
        <taxon>Heterolobosea</taxon>
        <taxon>Tetramitia</taxon>
        <taxon>Eutetramitia</taxon>
        <taxon>Vahlkampfiidae</taxon>
        <taxon>Naegleria</taxon>
    </lineage>
</organism>
<keyword evidence="1" id="KW-1133">Transmembrane helix</keyword>
<dbReference type="VEuPathDB" id="AmoebaDB:NfTy_058530"/>
<dbReference type="GeneID" id="68110259"/>
<feature type="chain" id="PRO_5025474989" description="Transmembrane protein" evidence="2">
    <location>
        <begin position="23"/>
        <end position="263"/>
    </location>
</feature>
<dbReference type="EMBL" id="VFQX01000033">
    <property type="protein sequence ID" value="KAF0977719.1"/>
    <property type="molecule type" value="Genomic_DNA"/>
</dbReference>
<feature type="transmembrane region" description="Helical" evidence="1">
    <location>
        <begin position="166"/>
        <end position="193"/>
    </location>
</feature>
<sequence>MLTVSLQTELFLACAFLASAAGGTSKMTTTVTNVSISLVFFALFSWIAYWFRLVLYVKAKTTKPAIAFYVFLSMLSIAVGILVPTIVTSQQSLQQVIEFFTYYLLALSLLTLILFVVCSVWIYWAMKKVSDVNMLNTSFVRFVIYSSISILIFSTAYLIITQVSNGFFIAIISGIFSVVIHVTLASITLGLTYMEFDKEDFMKFYSCCFKSTKSTGHQSTFVANNTSVNNRTTTNESQQLMNSNEDVVGGFAKPITYYSKMDE</sequence>
<evidence type="ECO:0000256" key="1">
    <source>
        <dbReference type="SAM" id="Phobius"/>
    </source>
</evidence>
<evidence type="ECO:0000313" key="3">
    <source>
        <dbReference type="EMBL" id="KAF0977719.1"/>
    </source>
</evidence>
<keyword evidence="2" id="KW-0732">Signal</keyword>
<dbReference type="VEuPathDB" id="AmoebaDB:NF0095630"/>
<reference evidence="3 4" key="1">
    <citation type="journal article" date="2019" name="Sci. Rep.">
        <title>Nanopore sequencing improves the draft genome of the human pathogenic amoeba Naegleria fowleri.</title>
        <authorList>
            <person name="Liechti N."/>
            <person name="Schurch N."/>
            <person name="Bruggmann R."/>
            <person name="Wittwer M."/>
        </authorList>
    </citation>
    <scope>NUCLEOTIDE SEQUENCE [LARGE SCALE GENOMIC DNA]</scope>
    <source>
        <strain evidence="3 4">ATCC 30894</strain>
    </source>
</reference>
<feature type="signal peptide" evidence="2">
    <location>
        <begin position="1"/>
        <end position="22"/>
    </location>
</feature>
<keyword evidence="4" id="KW-1185">Reference proteome</keyword>
<dbReference type="AlphaFoldDB" id="A0A6A5BXQ7"/>
<proteinExistence type="predicted"/>
<feature type="transmembrane region" description="Helical" evidence="1">
    <location>
        <begin position="36"/>
        <end position="55"/>
    </location>
</feature>
<keyword evidence="1" id="KW-0812">Transmembrane</keyword>